<accession>A0A8J8B9H8</accession>
<dbReference type="SUPFAM" id="SSF53335">
    <property type="entry name" value="S-adenosyl-L-methionine-dependent methyltransferases"/>
    <property type="match status" value="1"/>
</dbReference>
<dbReference type="AlphaFoldDB" id="A0A8J8B9H8"/>
<reference evidence="1" key="1">
    <citation type="submission" date="2021-04" db="EMBL/GenBank/DDBJ databases">
        <authorList>
            <person name="Yoon J."/>
        </authorList>
    </citation>
    <scope>NUCLEOTIDE SEQUENCE</scope>
    <source>
        <strain evidence="1">KMU-90</strain>
    </source>
</reference>
<proteinExistence type="predicted"/>
<dbReference type="RefSeq" id="WP_212537531.1">
    <property type="nucleotide sequence ID" value="NZ_JAGTUU010000006.1"/>
</dbReference>
<dbReference type="InterPro" id="IPR029063">
    <property type="entry name" value="SAM-dependent_MTases_sf"/>
</dbReference>
<evidence type="ECO:0000313" key="2">
    <source>
        <dbReference type="Proteomes" id="UP000681356"/>
    </source>
</evidence>
<dbReference type="GO" id="GO:0032259">
    <property type="term" value="P:methylation"/>
    <property type="evidence" value="ECO:0007669"/>
    <property type="project" value="UniProtKB-KW"/>
</dbReference>
<gene>
    <name evidence="1" type="ORF">KB874_15875</name>
</gene>
<keyword evidence="1" id="KW-0489">Methyltransferase</keyword>
<comment type="caution">
    <text evidence="1">The sequence shown here is derived from an EMBL/GenBank/DDBJ whole genome shotgun (WGS) entry which is preliminary data.</text>
</comment>
<dbReference type="Proteomes" id="UP000681356">
    <property type="component" value="Unassembled WGS sequence"/>
</dbReference>
<organism evidence="1 2">
    <name type="scientific">Thetidibacter halocola</name>
    <dbReference type="NCBI Taxonomy" id="2827239"/>
    <lineage>
        <taxon>Bacteria</taxon>
        <taxon>Pseudomonadati</taxon>
        <taxon>Pseudomonadota</taxon>
        <taxon>Alphaproteobacteria</taxon>
        <taxon>Rhodobacterales</taxon>
        <taxon>Roseobacteraceae</taxon>
        <taxon>Thetidibacter</taxon>
    </lineage>
</organism>
<dbReference type="GO" id="GO:0008168">
    <property type="term" value="F:methyltransferase activity"/>
    <property type="evidence" value="ECO:0007669"/>
    <property type="project" value="UniProtKB-KW"/>
</dbReference>
<dbReference type="EMBL" id="JAGTUU010000006">
    <property type="protein sequence ID" value="MBS0125565.1"/>
    <property type="molecule type" value="Genomic_DNA"/>
</dbReference>
<dbReference type="Gene3D" id="3.40.50.150">
    <property type="entry name" value="Vaccinia Virus protein VP39"/>
    <property type="match status" value="1"/>
</dbReference>
<sequence length="220" mass="24336">MTLNPYDKAGFHAEAIAKGRHRDVVGGRWDETGRAQMALLQEAGLRPGHVLLDIGAGALRLGCKAVPYLDPSHYWATDASRALMLAGRAAELPDPDRLPESHLVEDAAFDFPGVGQDITHAIAFAVFPHLPMAFLRRALTNLRRFDRLELLLFTVFLAPDADSAARPFRQPDGVVTHDLRPPYHLLAEDVAHFAHVTGWQVARVERMLPRGQVAFAARRT</sequence>
<protein>
    <submittedName>
        <fullName evidence="1">Class I SAM-dependent methyltransferase</fullName>
    </submittedName>
</protein>
<name>A0A8J8B9H8_9RHOB</name>
<keyword evidence="2" id="KW-1185">Reference proteome</keyword>
<evidence type="ECO:0000313" key="1">
    <source>
        <dbReference type="EMBL" id="MBS0125565.1"/>
    </source>
</evidence>
<keyword evidence="1" id="KW-0808">Transferase</keyword>